<accession>A0A147BNP5</accession>
<proteinExistence type="predicted"/>
<organism evidence="2">
    <name type="scientific">Ixodes ricinus</name>
    <name type="common">Common tick</name>
    <name type="synonym">Acarus ricinus</name>
    <dbReference type="NCBI Taxonomy" id="34613"/>
    <lineage>
        <taxon>Eukaryota</taxon>
        <taxon>Metazoa</taxon>
        <taxon>Ecdysozoa</taxon>
        <taxon>Arthropoda</taxon>
        <taxon>Chelicerata</taxon>
        <taxon>Arachnida</taxon>
        <taxon>Acari</taxon>
        <taxon>Parasitiformes</taxon>
        <taxon>Ixodida</taxon>
        <taxon>Ixodoidea</taxon>
        <taxon>Ixodidae</taxon>
        <taxon>Ixodinae</taxon>
        <taxon>Ixodes</taxon>
    </lineage>
</organism>
<keyword evidence="1" id="KW-0732">Signal</keyword>
<evidence type="ECO:0000313" key="2">
    <source>
        <dbReference type="EMBL" id="JAR92394.1"/>
    </source>
</evidence>
<name>A0A147BNP5_IXORI</name>
<evidence type="ECO:0000256" key="1">
    <source>
        <dbReference type="SAM" id="SignalP"/>
    </source>
</evidence>
<dbReference type="EMBL" id="GEGO01003010">
    <property type="protein sequence ID" value="JAR92394.1"/>
    <property type="molecule type" value="Transcribed_RNA"/>
</dbReference>
<feature type="chain" id="PRO_5007542801" evidence="1">
    <location>
        <begin position="32"/>
        <end position="231"/>
    </location>
</feature>
<reference evidence="2" key="1">
    <citation type="journal article" date="2018" name="PLoS Negl. Trop. Dis.">
        <title>Sialome diversity of ticks revealed by RNAseq of single tick salivary glands.</title>
        <authorList>
            <person name="Perner J."/>
            <person name="Kropackova S."/>
            <person name="Kopacek P."/>
            <person name="Ribeiro J.M."/>
        </authorList>
    </citation>
    <scope>NUCLEOTIDE SEQUENCE</scope>
    <source>
        <strain evidence="2">Siblings of single egg batch collected in Ceske Budejovice</strain>
        <tissue evidence="2">Salivary glands</tissue>
    </source>
</reference>
<protein>
    <submittedName>
        <fullName evidence="2">Putative secreted protein</fullName>
    </submittedName>
</protein>
<feature type="signal peptide" evidence="1">
    <location>
        <begin position="1"/>
        <end position="31"/>
    </location>
</feature>
<sequence length="231" mass="23538">MSRAIWQAAEGVAVWLAAVVALPALPAQAHATDANSVTGTVGVQAVDFFTMQTLVTGKAPANSVQAVPVAGAVRDFALVFPELALLPLPARLAGALAAGVLASPAAQHWTHAIRAGFPGVVRIAVAFSHVAGSVSVAVVRTGEARYIGDKADEGHLLLQLAVIVDGDVPPATVKEVNELHVVLFLLGRFPVPSVPGTEDLHEVVAGVRGHAVPTTVDADAGASGQCVVELD</sequence>
<dbReference type="AlphaFoldDB" id="A0A147BNP5"/>